<feature type="chain" id="PRO_5047134583" evidence="2">
    <location>
        <begin position="26"/>
        <end position="127"/>
    </location>
</feature>
<organism evidence="3 4">
    <name type="scientific">Massilia agrisoli</name>
    <dbReference type="NCBI Taxonomy" id="2892444"/>
    <lineage>
        <taxon>Bacteria</taxon>
        <taxon>Pseudomonadati</taxon>
        <taxon>Pseudomonadota</taxon>
        <taxon>Betaproteobacteria</taxon>
        <taxon>Burkholderiales</taxon>
        <taxon>Oxalobacteraceae</taxon>
        <taxon>Telluria group</taxon>
        <taxon>Massilia</taxon>
    </lineage>
</organism>
<keyword evidence="2" id="KW-0732">Signal</keyword>
<keyword evidence="4" id="KW-1185">Reference proteome</keyword>
<proteinExistence type="predicted"/>
<comment type="caution">
    <text evidence="3">The sequence shown here is derived from an EMBL/GenBank/DDBJ whole genome shotgun (WGS) entry which is preliminary data.</text>
</comment>
<feature type="compositionally biased region" description="Basic and acidic residues" evidence="1">
    <location>
        <begin position="30"/>
        <end position="40"/>
    </location>
</feature>
<evidence type="ECO:0000313" key="3">
    <source>
        <dbReference type="EMBL" id="MCC6071946.1"/>
    </source>
</evidence>
<evidence type="ECO:0000256" key="2">
    <source>
        <dbReference type="SAM" id="SignalP"/>
    </source>
</evidence>
<feature type="region of interest" description="Disordered" evidence="1">
    <location>
        <begin position="29"/>
        <end position="75"/>
    </location>
</feature>
<feature type="compositionally biased region" description="Gly residues" evidence="1">
    <location>
        <begin position="54"/>
        <end position="70"/>
    </location>
</feature>
<protein>
    <submittedName>
        <fullName evidence="3">Uncharacterized protein</fullName>
    </submittedName>
</protein>
<dbReference type="RefSeq" id="WP_229432820.1">
    <property type="nucleotide sequence ID" value="NZ_JAJHPV010000013.1"/>
</dbReference>
<dbReference type="EMBL" id="JAJHPV010000013">
    <property type="protein sequence ID" value="MCC6071946.1"/>
    <property type="molecule type" value="Genomic_DNA"/>
</dbReference>
<feature type="signal peptide" evidence="2">
    <location>
        <begin position="1"/>
        <end position="25"/>
    </location>
</feature>
<reference evidence="3 4" key="1">
    <citation type="submission" date="2021-11" db="EMBL/GenBank/DDBJ databases">
        <authorList>
            <person name="Huq M.A."/>
        </authorList>
    </citation>
    <scope>NUCLEOTIDE SEQUENCE [LARGE SCALE GENOMIC DNA]</scope>
    <source>
        <strain evidence="3 4">MAHUQ-52</strain>
    </source>
</reference>
<name>A0ABS8IU33_9BURK</name>
<accession>A0ABS8IU33</accession>
<dbReference type="PROSITE" id="PS51257">
    <property type="entry name" value="PROKAR_LIPOPROTEIN"/>
    <property type="match status" value="1"/>
</dbReference>
<dbReference type="Proteomes" id="UP001198701">
    <property type="component" value="Unassembled WGS sequence"/>
</dbReference>
<gene>
    <name evidence="3" type="ORF">LMJ30_13375</name>
</gene>
<feature type="compositionally biased region" description="Low complexity" evidence="1">
    <location>
        <begin position="41"/>
        <end position="53"/>
    </location>
</feature>
<evidence type="ECO:0000256" key="1">
    <source>
        <dbReference type="SAM" id="MobiDB-lite"/>
    </source>
</evidence>
<sequence length="127" mass="13331">MRHTSHSLPRSLAALAAAIALGACATPDAGTDHAAHHPDQRAGSPAAGATMAPGPGGAMMGSGMMGGAQSGGAMRAGQMDKDAMCAMYREMHGATAQQRQSMMEQHMKGMSHEMRQQHMEMMRQHCK</sequence>
<evidence type="ECO:0000313" key="4">
    <source>
        <dbReference type="Proteomes" id="UP001198701"/>
    </source>
</evidence>